<dbReference type="SUPFAM" id="SSF52540">
    <property type="entry name" value="P-loop containing nucleoside triphosphate hydrolases"/>
    <property type="match status" value="1"/>
</dbReference>
<reference evidence="6 7" key="1">
    <citation type="journal article" date="2024" name="Science">
        <title>Giant polyketide synthase enzymes in the biosynthesis of giant marine polyether toxins.</title>
        <authorList>
            <person name="Fallon T.R."/>
            <person name="Shende V.V."/>
            <person name="Wierzbicki I.H."/>
            <person name="Pendleton A.L."/>
            <person name="Watervoot N.F."/>
            <person name="Auber R.P."/>
            <person name="Gonzalez D.J."/>
            <person name="Wisecaver J.H."/>
            <person name="Moore B.S."/>
        </authorList>
    </citation>
    <scope>NUCLEOTIDE SEQUENCE [LARGE SCALE GENOMIC DNA]</scope>
    <source>
        <strain evidence="6 7">12B1</strain>
    </source>
</reference>
<dbReference type="GO" id="GO:0005524">
    <property type="term" value="F:ATP binding"/>
    <property type="evidence" value="ECO:0007669"/>
    <property type="project" value="UniProtKB-UniRule"/>
</dbReference>
<keyword evidence="1" id="KW-0175">Coiled coil</keyword>
<evidence type="ECO:0000256" key="1">
    <source>
        <dbReference type="ARBA" id="ARBA00023054"/>
    </source>
</evidence>
<keyword evidence="3" id="KW-0067">ATP-binding</keyword>
<feature type="compositionally biased region" description="Basic and acidic residues" evidence="4">
    <location>
        <begin position="575"/>
        <end position="663"/>
    </location>
</feature>
<dbReference type="Gene3D" id="3.40.850.10">
    <property type="entry name" value="Kinesin motor domain"/>
    <property type="match status" value="1"/>
</dbReference>
<comment type="caution">
    <text evidence="6">The sequence shown here is derived from an EMBL/GenBank/DDBJ whole genome shotgun (WGS) entry which is preliminary data.</text>
</comment>
<dbReference type="AlphaFoldDB" id="A0AB34JX19"/>
<organism evidence="6 7">
    <name type="scientific">Prymnesium parvum</name>
    <name type="common">Toxic golden alga</name>
    <dbReference type="NCBI Taxonomy" id="97485"/>
    <lineage>
        <taxon>Eukaryota</taxon>
        <taxon>Haptista</taxon>
        <taxon>Haptophyta</taxon>
        <taxon>Prymnesiophyceae</taxon>
        <taxon>Prymnesiales</taxon>
        <taxon>Prymnesiaceae</taxon>
        <taxon>Prymnesium</taxon>
    </lineage>
</organism>
<feature type="binding site" evidence="3">
    <location>
        <begin position="185"/>
        <end position="192"/>
    </location>
    <ligand>
        <name>ATP</name>
        <dbReference type="ChEBI" id="CHEBI:30616"/>
    </ligand>
</feature>
<keyword evidence="2 3" id="KW-0505">Motor protein</keyword>
<protein>
    <recommendedName>
        <fullName evidence="5">Kinesin motor domain-containing protein</fullName>
    </recommendedName>
</protein>
<dbReference type="InterPro" id="IPR001752">
    <property type="entry name" value="Kinesin_motor_dom"/>
</dbReference>
<dbReference type="GO" id="GO:0007018">
    <property type="term" value="P:microtubule-based movement"/>
    <property type="evidence" value="ECO:0007669"/>
    <property type="project" value="InterPro"/>
</dbReference>
<feature type="compositionally biased region" description="Basic and acidic residues" evidence="4">
    <location>
        <begin position="498"/>
        <end position="568"/>
    </location>
</feature>
<dbReference type="PANTHER" id="PTHR47968">
    <property type="entry name" value="CENTROMERE PROTEIN E"/>
    <property type="match status" value="1"/>
</dbReference>
<dbReference type="InterPro" id="IPR027640">
    <property type="entry name" value="Kinesin-like_fam"/>
</dbReference>
<evidence type="ECO:0000313" key="7">
    <source>
        <dbReference type="Proteomes" id="UP001515480"/>
    </source>
</evidence>
<keyword evidence="3" id="KW-0547">Nucleotide-binding</keyword>
<dbReference type="GO" id="GO:0003777">
    <property type="term" value="F:microtubule motor activity"/>
    <property type="evidence" value="ECO:0007669"/>
    <property type="project" value="InterPro"/>
</dbReference>
<dbReference type="InterPro" id="IPR027417">
    <property type="entry name" value="P-loop_NTPase"/>
</dbReference>
<dbReference type="PANTHER" id="PTHR47968:SF75">
    <property type="entry name" value="CENTROMERE-ASSOCIATED PROTEIN E"/>
    <property type="match status" value="1"/>
</dbReference>
<dbReference type="Pfam" id="PF00225">
    <property type="entry name" value="Kinesin"/>
    <property type="match status" value="1"/>
</dbReference>
<evidence type="ECO:0000259" key="5">
    <source>
        <dbReference type="PROSITE" id="PS50067"/>
    </source>
</evidence>
<feature type="region of interest" description="Disordered" evidence="4">
    <location>
        <begin position="498"/>
        <end position="663"/>
    </location>
</feature>
<evidence type="ECO:0000313" key="6">
    <source>
        <dbReference type="EMBL" id="KAL1526455.1"/>
    </source>
</evidence>
<sequence>MAIEPHLNGCPFTLVAAATQQPCACHCLPSFPCPPRFPPSIRFHLSYHAPAFTRNHDQFSPPSRGEQILLSSNPSAMAAKQLKEAMSAKAKEIDVASLPMPKEAASQSVAVYARLKPVEKGEARGDIKVRSNGAQGNVIAVRNLEFALESVFEENDGQDLVFLNAGKERVKDVLGGRNATILAYGQTGSGKTHTMFGPQSVLADFMACDPAQRGIVPRACLQIFDSLSAEKREVPRVVRCTYIEVYNDRLHDLLGGCNDLKMMEGTEGVTIGGVTEEEVTTTQGVMELLVRGNGRRVVAAMKMNARSSRGHAILSVQVVEKGAHGSEIATKLNLVDLAGMESSKKSYSVEGASNNPARREEAKNINVSLYALGTVIEKLSNAAQAGHVPYRNSKLTRLLQDSLGGNSRCAILVTIRTEAPNIDESIATLRLARRAAVVKTVSKESTIKVKDPTKLFSEIESLSSQLEKQHDAVIKLQSQLAQRDALEKELEEQRRKEAERQLEWKTKQEQELRQAEAKREEERKAKEEAERKEAERRSEELRIAAEEARKKADEAQQKVEDARREEQQKAAAQARDLESKVKSEAERVIEEERARAAEARQRAEELEKKMAEEEERRKTLEAQRTAEERARQEEYRARQEEEARRRQEEFEAHRREVEEKHKREQEELLALLERQRAEEAKQREQLAKLQERLIDEAEEAEKVRAEREDEAILQKIEEELKLLNEAQEERQTLYSEVAETRAAAALQAELYAEQAEQLARLQEAEARRLAREVELFATKGQHSPQKAIGAASDLTNKFTREAEIRKSLKAELLGLDQEKTFGAILAEAIDVAAKFSSSSEELGSVISAVTNGLAADLHETCKSVFTGVAHDDKVREALHSLQFTDGAAIIADSSDTTLESLSPEDLLKKVRDLTAQLATKSNEVVRLKEELKIARLPSRNDATELAAVSGMDYQLCVKTLLECDNDVMKAANRLLNIGS</sequence>
<name>A0AB34JX19_PRYPA</name>
<dbReference type="EMBL" id="JBGBPQ010000003">
    <property type="protein sequence ID" value="KAL1526455.1"/>
    <property type="molecule type" value="Genomic_DNA"/>
</dbReference>
<gene>
    <name evidence="6" type="ORF">AB1Y20_015166</name>
</gene>
<evidence type="ECO:0000256" key="4">
    <source>
        <dbReference type="SAM" id="MobiDB-lite"/>
    </source>
</evidence>
<accession>A0AB34JX19</accession>
<evidence type="ECO:0000256" key="2">
    <source>
        <dbReference type="ARBA" id="ARBA00023175"/>
    </source>
</evidence>
<comment type="similarity">
    <text evidence="3">Belongs to the TRAFAC class myosin-kinesin ATPase superfamily. Kinesin family.</text>
</comment>
<dbReference type="CDD" id="cd00106">
    <property type="entry name" value="KISc"/>
    <property type="match status" value="1"/>
</dbReference>
<dbReference type="PRINTS" id="PR00380">
    <property type="entry name" value="KINESINHEAVY"/>
</dbReference>
<dbReference type="InterPro" id="IPR036961">
    <property type="entry name" value="Kinesin_motor_dom_sf"/>
</dbReference>
<proteinExistence type="inferred from homology"/>
<feature type="domain" description="Kinesin motor" evidence="5">
    <location>
        <begin position="108"/>
        <end position="438"/>
    </location>
</feature>
<dbReference type="SMART" id="SM00129">
    <property type="entry name" value="KISc"/>
    <property type="match status" value="1"/>
</dbReference>
<dbReference type="Proteomes" id="UP001515480">
    <property type="component" value="Unassembled WGS sequence"/>
</dbReference>
<dbReference type="GO" id="GO:0008017">
    <property type="term" value="F:microtubule binding"/>
    <property type="evidence" value="ECO:0007669"/>
    <property type="project" value="InterPro"/>
</dbReference>
<keyword evidence="7" id="KW-1185">Reference proteome</keyword>
<evidence type="ECO:0000256" key="3">
    <source>
        <dbReference type="PROSITE-ProRule" id="PRU00283"/>
    </source>
</evidence>
<dbReference type="PROSITE" id="PS50067">
    <property type="entry name" value="KINESIN_MOTOR_2"/>
    <property type="match status" value="1"/>
</dbReference>